<keyword evidence="8" id="KW-1185">Reference proteome</keyword>
<dbReference type="eggNOG" id="ENOG502RZY8">
    <property type="taxonomic scope" value="Eukaryota"/>
</dbReference>
<feature type="domain" description="Spp2/MOS2 G-patch" evidence="6">
    <location>
        <begin position="203"/>
        <end position="265"/>
    </location>
</feature>
<dbReference type="AlphaFoldDB" id="W9XPK0"/>
<evidence type="ECO:0000259" key="6">
    <source>
        <dbReference type="Pfam" id="PF12656"/>
    </source>
</evidence>
<dbReference type="GO" id="GO:0000398">
    <property type="term" value="P:mRNA splicing, via spliceosome"/>
    <property type="evidence" value="ECO:0007669"/>
    <property type="project" value="UniProtKB-UniRule"/>
</dbReference>
<dbReference type="Pfam" id="PF12656">
    <property type="entry name" value="G-patch_2"/>
    <property type="match status" value="1"/>
</dbReference>
<feature type="compositionally biased region" description="Basic and acidic residues" evidence="5">
    <location>
        <begin position="295"/>
        <end position="356"/>
    </location>
</feature>
<dbReference type="InterPro" id="IPR045166">
    <property type="entry name" value="Spp2-like"/>
</dbReference>
<keyword evidence="4" id="KW-0507">mRNA processing</keyword>
<organism evidence="7 8">
    <name type="scientific">Capronia epimyces CBS 606.96</name>
    <dbReference type="NCBI Taxonomy" id="1182542"/>
    <lineage>
        <taxon>Eukaryota</taxon>
        <taxon>Fungi</taxon>
        <taxon>Dikarya</taxon>
        <taxon>Ascomycota</taxon>
        <taxon>Pezizomycotina</taxon>
        <taxon>Eurotiomycetes</taxon>
        <taxon>Chaetothyriomycetidae</taxon>
        <taxon>Chaetothyriales</taxon>
        <taxon>Herpotrichiellaceae</taxon>
        <taxon>Capronia</taxon>
    </lineage>
</organism>
<accession>W9XPK0</accession>
<evidence type="ECO:0000256" key="1">
    <source>
        <dbReference type="ARBA" id="ARBA00004123"/>
    </source>
</evidence>
<comment type="function">
    <text evidence="4">Involved in spliceosome maturation and the first step of pre-mRNA splicing.</text>
</comment>
<reference evidence="7" key="1">
    <citation type="submission" date="2013-03" db="EMBL/GenBank/DDBJ databases">
        <title>The Genome Sequence of Capronia epimyces CBS 606.96.</title>
        <authorList>
            <consortium name="The Broad Institute Genomics Platform"/>
            <person name="Cuomo C."/>
            <person name="de Hoog S."/>
            <person name="Gorbushina A."/>
            <person name="Walker B."/>
            <person name="Young S.K."/>
            <person name="Zeng Q."/>
            <person name="Gargeya S."/>
            <person name="Fitzgerald M."/>
            <person name="Haas B."/>
            <person name="Abouelleil A."/>
            <person name="Allen A.W."/>
            <person name="Alvarado L."/>
            <person name="Arachchi H.M."/>
            <person name="Berlin A.M."/>
            <person name="Chapman S.B."/>
            <person name="Gainer-Dewar J."/>
            <person name="Goldberg J."/>
            <person name="Griggs A."/>
            <person name="Gujja S."/>
            <person name="Hansen M."/>
            <person name="Howarth C."/>
            <person name="Imamovic A."/>
            <person name="Ireland A."/>
            <person name="Larimer J."/>
            <person name="McCowan C."/>
            <person name="Murphy C."/>
            <person name="Pearson M."/>
            <person name="Poon T.W."/>
            <person name="Priest M."/>
            <person name="Roberts A."/>
            <person name="Saif S."/>
            <person name="Shea T."/>
            <person name="Sisk P."/>
            <person name="Sykes S."/>
            <person name="Wortman J."/>
            <person name="Nusbaum C."/>
            <person name="Birren B."/>
        </authorList>
    </citation>
    <scope>NUCLEOTIDE SEQUENCE [LARGE SCALE GENOMIC DNA]</scope>
    <source>
        <strain evidence="7">CBS 606.96</strain>
    </source>
</reference>
<keyword evidence="3 4" id="KW-0539">Nucleus</keyword>
<feature type="compositionally biased region" description="Basic and acidic residues" evidence="5">
    <location>
        <begin position="436"/>
        <end position="454"/>
    </location>
</feature>
<dbReference type="HOGENOM" id="CLU_033338_0_1_1"/>
<dbReference type="STRING" id="1182542.W9XPK0"/>
<evidence type="ECO:0000256" key="4">
    <source>
        <dbReference type="RuleBase" id="RU369096"/>
    </source>
</evidence>
<proteinExistence type="inferred from homology"/>
<dbReference type="OrthoDB" id="5577072at2759"/>
<feature type="compositionally biased region" description="Basic and acidic residues" evidence="5">
    <location>
        <begin position="367"/>
        <end position="424"/>
    </location>
</feature>
<protein>
    <recommendedName>
        <fullName evidence="4">Pre-mRNA-splicing factor</fullName>
    </recommendedName>
</protein>
<comment type="similarity">
    <text evidence="2 4">Belongs to the SPP2 family.</text>
</comment>
<name>W9XPK0_9EURO</name>
<gene>
    <name evidence="7" type="ORF">A1O3_08766</name>
</gene>
<keyword evidence="4" id="KW-0747">Spliceosome</keyword>
<evidence type="ECO:0000313" key="7">
    <source>
        <dbReference type="EMBL" id="EXJ79265.1"/>
    </source>
</evidence>
<evidence type="ECO:0000313" key="8">
    <source>
        <dbReference type="Proteomes" id="UP000019478"/>
    </source>
</evidence>
<dbReference type="Proteomes" id="UP000019478">
    <property type="component" value="Unassembled WGS sequence"/>
</dbReference>
<feature type="region of interest" description="Disordered" evidence="5">
    <location>
        <begin position="283"/>
        <end position="454"/>
    </location>
</feature>
<comment type="caution">
    <text evidence="7">The sequence shown here is derived from an EMBL/GenBank/DDBJ whole genome shotgun (WGS) entry which is preliminary data.</text>
</comment>
<dbReference type="RefSeq" id="XP_007737053.1">
    <property type="nucleotide sequence ID" value="XM_007738863.1"/>
</dbReference>
<feature type="region of interest" description="Disordered" evidence="5">
    <location>
        <begin position="118"/>
        <end position="151"/>
    </location>
</feature>
<dbReference type="PANTHER" id="PTHR15818:SF2">
    <property type="entry name" value="G-PATCH DOMAIN AND KOW MOTIFS-CONTAINING PROTEIN"/>
    <property type="match status" value="1"/>
</dbReference>
<keyword evidence="4" id="KW-0508">mRNA splicing</keyword>
<feature type="compositionally biased region" description="Low complexity" evidence="5">
    <location>
        <begin position="1"/>
        <end position="25"/>
    </location>
</feature>
<dbReference type="EMBL" id="AMGY01000008">
    <property type="protein sequence ID" value="EXJ79265.1"/>
    <property type="molecule type" value="Genomic_DNA"/>
</dbReference>
<dbReference type="InterPro" id="IPR026822">
    <property type="entry name" value="Spp2/MOS2_G-patch"/>
</dbReference>
<sequence>MSKPISFGFGKPKSSSSAQASSTPSRKPAASKGPSRTALHHESDNEDEEEPRHESVTGFSASGAILSQPAQEPFELVIKNAGNSDWRRRGRKNLLPTEVQAQQNGGDVVIVERDEVSNTSGLQLADKMDPERYVNAGRQGTPQPHRIEPPPKELTADEEALHALLDDGSGKPKSNAIISQRGNIQLSSRDEVEDFKDDVAARPDPSTLEEYAAMPVEEFGLAMLRGMGQKRRANGEVINLSAKPEDNSRKLRKQEGFLGIGAKPAPGTDIELGAWGRADMRKNAKGQGFFTPLMRENKTTGERISEEEFQKRIVESKGAKEKEDWRKRRDRNLENSGRDLERDRDSPRSAGDDYRDQMNSFSRSSSSKRERDDRESSRSKRDKDDYDYESSRSRREDERSKDRKRDDYDGRHQDKHRDRYRNGDSYDSGSSHRRNRERDRERDRDGDQRQRDKR</sequence>
<feature type="region of interest" description="Disordered" evidence="5">
    <location>
        <begin position="1"/>
        <end position="71"/>
    </location>
</feature>
<dbReference type="GO" id="GO:0005681">
    <property type="term" value="C:spliceosomal complex"/>
    <property type="evidence" value="ECO:0007669"/>
    <property type="project" value="UniProtKB-UniRule"/>
</dbReference>
<dbReference type="PANTHER" id="PTHR15818">
    <property type="entry name" value="G PATCH AND KOW-CONTAINING"/>
    <property type="match status" value="1"/>
</dbReference>
<comment type="subcellular location">
    <subcellularLocation>
        <location evidence="1 4">Nucleus</location>
    </subcellularLocation>
</comment>
<evidence type="ECO:0000256" key="2">
    <source>
        <dbReference type="ARBA" id="ARBA00008576"/>
    </source>
</evidence>
<evidence type="ECO:0000256" key="3">
    <source>
        <dbReference type="ARBA" id="ARBA00023242"/>
    </source>
</evidence>
<evidence type="ECO:0000256" key="5">
    <source>
        <dbReference type="SAM" id="MobiDB-lite"/>
    </source>
</evidence>
<dbReference type="GeneID" id="19172853"/>